<keyword evidence="3 4" id="KW-0862">Zinc</keyword>
<organism evidence="5 6">
    <name type="scientific">Paratractidigestivibacter faecalis</name>
    <dbReference type="NCBI Taxonomy" id="2292441"/>
    <lineage>
        <taxon>Bacteria</taxon>
        <taxon>Bacillati</taxon>
        <taxon>Actinomycetota</taxon>
        <taxon>Coriobacteriia</taxon>
        <taxon>Coriobacteriales</taxon>
        <taxon>Atopobiaceae</taxon>
        <taxon>Paratractidigestivibacter</taxon>
    </lineage>
</organism>
<dbReference type="PANTHER" id="PTHR34535">
    <property type="entry name" value="HYDROGENASE MATURATION FACTOR HYPA"/>
    <property type="match status" value="1"/>
</dbReference>
<reference evidence="5 6" key="1">
    <citation type="submission" date="2024-04" db="EMBL/GenBank/DDBJ databases">
        <title>Human intestinal bacterial collection.</title>
        <authorList>
            <person name="Pauvert C."/>
            <person name="Hitch T.C.A."/>
            <person name="Clavel T."/>
        </authorList>
    </citation>
    <scope>NUCLEOTIDE SEQUENCE [LARGE SCALE GENOMIC DNA]</scope>
    <source>
        <strain evidence="5 6">CLA-AA-H197</strain>
    </source>
</reference>
<dbReference type="EMBL" id="JBBNGS010000004">
    <property type="protein sequence ID" value="MEQ2637277.1"/>
    <property type="molecule type" value="Genomic_DNA"/>
</dbReference>
<dbReference type="InterPro" id="IPR000688">
    <property type="entry name" value="HypA/HybF"/>
</dbReference>
<feature type="binding site" evidence="4">
    <location>
        <position position="2"/>
    </location>
    <ligand>
        <name>Ni(2+)</name>
        <dbReference type="ChEBI" id="CHEBI:49786"/>
    </ligand>
</feature>
<dbReference type="PIRSF" id="PIRSF004761">
    <property type="entry name" value="Hydrgn_mat_HypA"/>
    <property type="match status" value="1"/>
</dbReference>
<name>A0ABV1IF83_9ACTN</name>
<evidence type="ECO:0000313" key="5">
    <source>
        <dbReference type="EMBL" id="MEQ2637277.1"/>
    </source>
</evidence>
<feature type="binding site" evidence="4">
    <location>
        <position position="93"/>
    </location>
    <ligand>
        <name>Zn(2+)</name>
        <dbReference type="ChEBI" id="CHEBI:29105"/>
    </ligand>
</feature>
<dbReference type="RefSeq" id="WP_117205676.1">
    <property type="nucleotide sequence ID" value="NZ_JAZOPI010000059.1"/>
</dbReference>
<feature type="binding site" evidence="4">
    <location>
        <position position="74"/>
    </location>
    <ligand>
        <name>Zn(2+)</name>
        <dbReference type="ChEBI" id="CHEBI:29105"/>
    </ligand>
</feature>
<dbReference type="GeneID" id="98644313"/>
<keyword evidence="1 4" id="KW-0533">Nickel</keyword>
<dbReference type="Proteomes" id="UP001478817">
    <property type="component" value="Unassembled WGS sequence"/>
</dbReference>
<evidence type="ECO:0000256" key="4">
    <source>
        <dbReference type="HAMAP-Rule" id="MF_00213"/>
    </source>
</evidence>
<sequence>MHELGIVFHVIKMVEEVGEKNSLTSVARVGLALGEVSGVLPDYLQDCWKWAVQKSDLLQGSVLDVRRIDAVTVCNACGKTYGTVAHGKVCPHCGSADTVLLRGNEVELEEIEAK</sequence>
<evidence type="ECO:0000256" key="2">
    <source>
        <dbReference type="ARBA" id="ARBA00022723"/>
    </source>
</evidence>
<feature type="binding site" evidence="4">
    <location>
        <position position="77"/>
    </location>
    <ligand>
        <name>Zn(2+)</name>
        <dbReference type="ChEBI" id="CHEBI:29105"/>
    </ligand>
</feature>
<protein>
    <recommendedName>
        <fullName evidence="4">Hydrogenase maturation factor HypA</fullName>
    </recommendedName>
</protein>
<evidence type="ECO:0000256" key="1">
    <source>
        <dbReference type="ARBA" id="ARBA00022596"/>
    </source>
</evidence>
<feature type="binding site" evidence="4">
    <location>
        <position position="90"/>
    </location>
    <ligand>
        <name>Zn(2+)</name>
        <dbReference type="ChEBI" id="CHEBI:29105"/>
    </ligand>
</feature>
<comment type="similarity">
    <text evidence="4">Belongs to the HypA/HybF family.</text>
</comment>
<keyword evidence="6" id="KW-1185">Reference proteome</keyword>
<evidence type="ECO:0000256" key="3">
    <source>
        <dbReference type="ARBA" id="ARBA00022833"/>
    </source>
</evidence>
<evidence type="ECO:0000313" key="6">
    <source>
        <dbReference type="Proteomes" id="UP001478817"/>
    </source>
</evidence>
<keyword evidence="2 4" id="KW-0479">Metal-binding</keyword>
<dbReference type="Gene3D" id="3.30.2320.80">
    <property type="match status" value="1"/>
</dbReference>
<comment type="caution">
    <text evidence="5">The sequence shown here is derived from an EMBL/GenBank/DDBJ whole genome shotgun (WGS) entry which is preliminary data.</text>
</comment>
<accession>A0ABV1IF83</accession>
<comment type="function">
    <text evidence="4">Involved in the maturation of [NiFe] hydrogenases. Required for nickel insertion into the metal center of the hydrogenase.</text>
</comment>
<proteinExistence type="inferred from homology"/>
<dbReference type="HAMAP" id="MF_00213">
    <property type="entry name" value="HypA_HybF"/>
    <property type="match status" value="1"/>
</dbReference>
<dbReference type="Pfam" id="PF01155">
    <property type="entry name" value="HypA"/>
    <property type="match status" value="1"/>
</dbReference>
<gene>
    <name evidence="4" type="primary">hypA</name>
    <name evidence="5" type="ORF">AAAT05_02785</name>
</gene>
<dbReference type="PANTHER" id="PTHR34535:SF3">
    <property type="entry name" value="HYDROGENASE MATURATION FACTOR HYPA"/>
    <property type="match status" value="1"/>
</dbReference>